<gene>
    <name evidence="1" type="ORF">PXEA_LOCUS18060</name>
</gene>
<evidence type="ECO:0000313" key="2">
    <source>
        <dbReference type="Proteomes" id="UP000784294"/>
    </source>
</evidence>
<dbReference type="Proteomes" id="UP000784294">
    <property type="component" value="Unassembled WGS sequence"/>
</dbReference>
<accession>A0A448X009</accession>
<proteinExistence type="predicted"/>
<sequence>MTLLDEADHWEQRSKLIGLDARERRRASHFARAWRPVSREAKRLDTEAAVARRQLTIHDSTNSVGLVGETIGLQRTLESLDSVIVEGLDDVWRLEPSEDVESEELVNLVYPEARMRALLEWTGGWITRLIQAQLSSDPKHTRSDVDVVVQMGVWSESYTRVGSH</sequence>
<comment type="caution">
    <text evidence="1">The sequence shown here is derived from an EMBL/GenBank/DDBJ whole genome shotgun (WGS) entry which is preliminary data.</text>
</comment>
<evidence type="ECO:0000313" key="1">
    <source>
        <dbReference type="EMBL" id="VEL24620.1"/>
    </source>
</evidence>
<reference evidence="1" key="1">
    <citation type="submission" date="2018-11" db="EMBL/GenBank/DDBJ databases">
        <authorList>
            <consortium name="Pathogen Informatics"/>
        </authorList>
    </citation>
    <scope>NUCLEOTIDE SEQUENCE</scope>
</reference>
<organism evidence="1 2">
    <name type="scientific">Protopolystoma xenopodis</name>
    <dbReference type="NCBI Taxonomy" id="117903"/>
    <lineage>
        <taxon>Eukaryota</taxon>
        <taxon>Metazoa</taxon>
        <taxon>Spiralia</taxon>
        <taxon>Lophotrochozoa</taxon>
        <taxon>Platyhelminthes</taxon>
        <taxon>Monogenea</taxon>
        <taxon>Polyopisthocotylea</taxon>
        <taxon>Polystomatidea</taxon>
        <taxon>Polystomatidae</taxon>
        <taxon>Protopolystoma</taxon>
    </lineage>
</organism>
<protein>
    <submittedName>
        <fullName evidence="1">Uncharacterized protein</fullName>
    </submittedName>
</protein>
<name>A0A448X009_9PLAT</name>
<keyword evidence="2" id="KW-1185">Reference proteome</keyword>
<dbReference type="EMBL" id="CAAALY010068712">
    <property type="protein sequence ID" value="VEL24620.1"/>
    <property type="molecule type" value="Genomic_DNA"/>
</dbReference>
<dbReference type="AlphaFoldDB" id="A0A448X009"/>